<name>A0A2A7S4G5_BURGA</name>
<evidence type="ECO:0008006" key="4">
    <source>
        <dbReference type="Google" id="ProtNLM"/>
    </source>
</evidence>
<organism evidence="2 3">
    <name type="scientific">Burkholderia gladioli</name>
    <name type="common">Pseudomonas marginata</name>
    <name type="synonym">Phytomonas marginata</name>
    <dbReference type="NCBI Taxonomy" id="28095"/>
    <lineage>
        <taxon>Bacteria</taxon>
        <taxon>Pseudomonadati</taxon>
        <taxon>Pseudomonadota</taxon>
        <taxon>Betaproteobacteria</taxon>
        <taxon>Burkholderiales</taxon>
        <taxon>Burkholderiaceae</taxon>
        <taxon>Burkholderia</taxon>
    </lineage>
</organism>
<dbReference type="EMBL" id="PDDY01000004">
    <property type="protein sequence ID" value="PEH38547.1"/>
    <property type="molecule type" value="Genomic_DNA"/>
</dbReference>
<protein>
    <recommendedName>
        <fullName evidence="4">Lipoprotein</fullName>
    </recommendedName>
</protein>
<evidence type="ECO:0000256" key="1">
    <source>
        <dbReference type="SAM" id="SignalP"/>
    </source>
</evidence>
<feature type="signal peptide" evidence="1">
    <location>
        <begin position="1"/>
        <end position="18"/>
    </location>
</feature>
<dbReference type="AlphaFoldDB" id="A0A2A7S4G5"/>
<evidence type="ECO:0000313" key="3">
    <source>
        <dbReference type="Proteomes" id="UP000220629"/>
    </source>
</evidence>
<keyword evidence="1" id="KW-0732">Signal</keyword>
<comment type="caution">
    <text evidence="2">The sequence shown here is derived from an EMBL/GenBank/DDBJ whole genome shotgun (WGS) entry which is preliminary data.</text>
</comment>
<feature type="chain" id="PRO_5012360069" description="Lipoprotein" evidence="1">
    <location>
        <begin position="19"/>
        <end position="66"/>
    </location>
</feature>
<dbReference type="Proteomes" id="UP000220629">
    <property type="component" value="Unassembled WGS sequence"/>
</dbReference>
<reference evidence="3" key="1">
    <citation type="submission" date="2017-09" db="EMBL/GenBank/DDBJ databases">
        <title>FDA dAtabase for Regulatory Grade micrObial Sequences (FDA-ARGOS): Supporting development and validation of Infectious Disease Dx tests.</title>
        <authorList>
            <person name="Minogue T."/>
            <person name="Wolcott M."/>
            <person name="Wasieloski L."/>
            <person name="Aguilar W."/>
            <person name="Moore D."/>
            <person name="Tallon L."/>
            <person name="Sadzewicz L."/>
            <person name="Ott S."/>
            <person name="Zhao X."/>
            <person name="Nagaraj S."/>
            <person name="Vavikolanu K."/>
            <person name="Aluvathingal J."/>
            <person name="Nadendla S."/>
            <person name="Sichtig H."/>
        </authorList>
    </citation>
    <scope>NUCLEOTIDE SEQUENCE [LARGE SCALE GENOMIC DNA]</scope>
    <source>
        <strain evidence="3">FDAARGOS_390</strain>
    </source>
</reference>
<accession>A0A2A7S4G5</accession>
<proteinExistence type="predicted"/>
<dbReference type="RefSeq" id="WP_098154075.1">
    <property type="nucleotide sequence ID" value="NZ_CADEQK010000007.1"/>
</dbReference>
<gene>
    <name evidence="2" type="ORF">CRM94_29655</name>
</gene>
<sequence length="66" mass="6321">MQTPALRHLILTGTLASAALLGACNGDGTSSAPASPNAPPPKAACGNGAVATAQLHCPPGFTAPKS</sequence>
<evidence type="ECO:0000313" key="2">
    <source>
        <dbReference type="EMBL" id="PEH38547.1"/>
    </source>
</evidence>
<dbReference type="PROSITE" id="PS51257">
    <property type="entry name" value="PROKAR_LIPOPROTEIN"/>
    <property type="match status" value="1"/>
</dbReference>